<comment type="similarity">
    <text evidence="1">Belongs to the UPF0297 family.</text>
</comment>
<organism evidence="2 3">
    <name type="scientific">Terrisporobacter hibernicus</name>
    <dbReference type="NCBI Taxonomy" id="2813371"/>
    <lineage>
        <taxon>Bacteria</taxon>
        <taxon>Bacillati</taxon>
        <taxon>Bacillota</taxon>
        <taxon>Clostridia</taxon>
        <taxon>Peptostreptococcales</taxon>
        <taxon>Peptostreptococcaceae</taxon>
        <taxon>Terrisporobacter</taxon>
    </lineage>
</organism>
<dbReference type="PIRSF" id="PIRSF037258">
    <property type="entry name" value="DUF965_bac"/>
    <property type="match status" value="1"/>
</dbReference>
<sequence>MDNNFDYTVKFEGVTENKSMSVGETINYVYQALQEKGYDPINQIIGYILSGDSSYITGHKDARTAIRKYERDELLEEILKSYLSK</sequence>
<proteinExistence type="inferred from homology"/>
<dbReference type="KEGG" id="tem:JW646_15025"/>
<reference evidence="2 3" key="1">
    <citation type="journal article" date="2023" name="Int. J. Syst. Evol. Microbiol.">
        <title>Terrisporobacter hibernicus sp. nov., isolated from bovine faeces in Northern Ireland.</title>
        <authorList>
            <person name="Mitchell M."/>
            <person name="Nguyen S.V."/>
            <person name="Connor M."/>
            <person name="Fairley D.J."/>
            <person name="Donoghue O."/>
            <person name="Marshall H."/>
            <person name="Koolman L."/>
            <person name="McMullan G."/>
            <person name="Schaffer K.E."/>
            <person name="McGrath J.W."/>
            <person name="Fanning S."/>
        </authorList>
    </citation>
    <scope>NUCLEOTIDE SEQUENCE [LARGE SCALE GENOMIC DNA]</scope>
    <source>
        <strain evidence="2 3">MCA3</strain>
    </source>
</reference>
<accession>A0AAX2ZEZ6</accession>
<evidence type="ECO:0000313" key="3">
    <source>
        <dbReference type="Proteomes" id="UP001198983"/>
    </source>
</evidence>
<name>A0AAX2ZEZ6_9FIRM</name>
<dbReference type="EMBL" id="CP081135">
    <property type="protein sequence ID" value="UEL46935.1"/>
    <property type="molecule type" value="Genomic_DNA"/>
</dbReference>
<gene>
    <name evidence="2" type="ORF">JW646_15025</name>
</gene>
<dbReference type="NCBIfam" id="NF003997">
    <property type="entry name" value="PRK05473.1"/>
    <property type="match status" value="1"/>
</dbReference>
<dbReference type="PANTHER" id="PTHR40067">
    <property type="entry name" value="UPF0297 PROTEIN YRZL"/>
    <property type="match status" value="1"/>
</dbReference>
<evidence type="ECO:0000256" key="1">
    <source>
        <dbReference type="ARBA" id="ARBA00010888"/>
    </source>
</evidence>
<keyword evidence="3" id="KW-1185">Reference proteome</keyword>
<dbReference type="Pfam" id="PF06135">
    <property type="entry name" value="IreB"/>
    <property type="match status" value="1"/>
</dbReference>
<dbReference type="Proteomes" id="UP001198983">
    <property type="component" value="Chromosome"/>
</dbReference>
<dbReference type="InterPro" id="IPR009309">
    <property type="entry name" value="IreB"/>
</dbReference>
<dbReference type="AlphaFoldDB" id="A0AAX2ZEZ6"/>
<dbReference type="PANTHER" id="PTHR40067:SF1">
    <property type="entry name" value="UPF0297 PROTEIN YRZL"/>
    <property type="match status" value="1"/>
</dbReference>
<evidence type="ECO:0000313" key="2">
    <source>
        <dbReference type="EMBL" id="UEL46935.1"/>
    </source>
</evidence>
<protein>
    <submittedName>
        <fullName evidence="2">IreB family regulatory phosphoprotein</fullName>
    </submittedName>
</protein>